<dbReference type="SMART" id="SM00388">
    <property type="entry name" value="HisKA"/>
    <property type="match status" value="1"/>
</dbReference>
<dbReference type="SMART" id="SM00387">
    <property type="entry name" value="HATPase_c"/>
    <property type="match status" value="1"/>
</dbReference>
<keyword evidence="7" id="KW-0547">Nucleotide-binding</keyword>
<dbReference type="InterPro" id="IPR004358">
    <property type="entry name" value="Sig_transdc_His_kin-like_C"/>
</dbReference>
<dbReference type="GO" id="GO:0005524">
    <property type="term" value="F:ATP binding"/>
    <property type="evidence" value="ECO:0007669"/>
    <property type="project" value="UniProtKB-KW"/>
</dbReference>
<dbReference type="EC" id="2.7.13.3" evidence="2"/>
<dbReference type="InterPro" id="IPR036890">
    <property type="entry name" value="HATPase_C_sf"/>
</dbReference>
<dbReference type="Gene3D" id="3.30.565.10">
    <property type="entry name" value="Histidine kinase-like ATPase, C-terminal domain"/>
    <property type="match status" value="1"/>
</dbReference>
<keyword evidence="8" id="KW-1185">Reference proteome</keyword>
<dbReference type="Gene3D" id="3.30.450.20">
    <property type="entry name" value="PAS domain"/>
    <property type="match status" value="1"/>
</dbReference>
<dbReference type="InterPro" id="IPR025847">
    <property type="entry name" value="MEDS_domain"/>
</dbReference>
<dbReference type="PROSITE" id="PS50110">
    <property type="entry name" value="RESPONSE_REGULATORY"/>
    <property type="match status" value="1"/>
</dbReference>
<evidence type="ECO:0000313" key="7">
    <source>
        <dbReference type="EMBL" id="MEM5421089.1"/>
    </source>
</evidence>
<protein>
    <recommendedName>
        <fullName evidence="2">histidine kinase</fullName>
        <ecNumber evidence="2">2.7.13.3</ecNumber>
    </recommendedName>
</protein>
<dbReference type="RefSeq" id="WP_342946429.1">
    <property type="nucleotide sequence ID" value="NZ_JAYMRV010000002.1"/>
</dbReference>
<feature type="domain" description="Response regulatory" evidence="6">
    <location>
        <begin position="608"/>
        <end position="724"/>
    </location>
</feature>
<feature type="modified residue" description="4-aspartylphosphate" evidence="4">
    <location>
        <position position="657"/>
    </location>
</feature>
<dbReference type="CDD" id="cd00082">
    <property type="entry name" value="HisKA"/>
    <property type="match status" value="1"/>
</dbReference>
<dbReference type="InterPro" id="IPR003594">
    <property type="entry name" value="HATPase_dom"/>
</dbReference>
<dbReference type="InterPro" id="IPR013656">
    <property type="entry name" value="PAS_4"/>
</dbReference>
<dbReference type="SUPFAM" id="SSF47384">
    <property type="entry name" value="Homodimeric domain of signal transducing histidine kinase"/>
    <property type="match status" value="1"/>
</dbReference>
<dbReference type="Pfam" id="PF00512">
    <property type="entry name" value="HisKA"/>
    <property type="match status" value="1"/>
</dbReference>
<dbReference type="SUPFAM" id="SSF55785">
    <property type="entry name" value="PYP-like sensor domain (PAS domain)"/>
    <property type="match status" value="1"/>
</dbReference>
<gene>
    <name evidence="7" type="ORF">VSR73_08415</name>
</gene>
<evidence type="ECO:0000256" key="4">
    <source>
        <dbReference type="PROSITE-ProRule" id="PRU00169"/>
    </source>
</evidence>
<feature type="domain" description="Histidine kinase" evidence="5">
    <location>
        <begin position="371"/>
        <end position="586"/>
    </location>
</feature>
<dbReference type="Gene3D" id="3.40.50.2300">
    <property type="match status" value="1"/>
</dbReference>
<evidence type="ECO:0000256" key="1">
    <source>
        <dbReference type="ARBA" id="ARBA00000085"/>
    </source>
</evidence>
<dbReference type="EMBL" id="JAYMRV010000002">
    <property type="protein sequence ID" value="MEM5421089.1"/>
    <property type="molecule type" value="Genomic_DNA"/>
</dbReference>
<dbReference type="InterPro" id="IPR003661">
    <property type="entry name" value="HisK_dim/P_dom"/>
</dbReference>
<accession>A0ABU9RN33</accession>
<organism evidence="7 8">
    <name type="scientific">Paraburkholderia ferrariae</name>
    <dbReference type="NCBI Taxonomy" id="386056"/>
    <lineage>
        <taxon>Bacteria</taxon>
        <taxon>Pseudomonadati</taxon>
        <taxon>Pseudomonadota</taxon>
        <taxon>Betaproteobacteria</taxon>
        <taxon>Burkholderiales</taxon>
        <taxon>Burkholderiaceae</taxon>
        <taxon>Paraburkholderia</taxon>
    </lineage>
</organism>
<dbReference type="Pfam" id="PF00072">
    <property type="entry name" value="Response_reg"/>
    <property type="match status" value="1"/>
</dbReference>
<dbReference type="InterPro" id="IPR001789">
    <property type="entry name" value="Sig_transdc_resp-reg_receiver"/>
</dbReference>
<dbReference type="Proteomes" id="UP001489897">
    <property type="component" value="Unassembled WGS sequence"/>
</dbReference>
<evidence type="ECO:0000313" key="8">
    <source>
        <dbReference type="Proteomes" id="UP001489897"/>
    </source>
</evidence>
<evidence type="ECO:0000256" key="3">
    <source>
        <dbReference type="ARBA" id="ARBA00022553"/>
    </source>
</evidence>
<comment type="caution">
    <text evidence="7">The sequence shown here is derived from an EMBL/GenBank/DDBJ whole genome shotgun (WGS) entry which is preliminary data.</text>
</comment>
<dbReference type="Pfam" id="PF02518">
    <property type="entry name" value="HATPase_c"/>
    <property type="match status" value="1"/>
</dbReference>
<dbReference type="Pfam" id="PF14417">
    <property type="entry name" value="MEDS"/>
    <property type="match status" value="1"/>
</dbReference>
<dbReference type="SUPFAM" id="SSF52172">
    <property type="entry name" value="CheY-like"/>
    <property type="match status" value="1"/>
</dbReference>
<dbReference type="PRINTS" id="PR00344">
    <property type="entry name" value="BCTRLSENSOR"/>
</dbReference>
<dbReference type="InterPro" id="IPR036097">
    <property type="entry name" value="HisK_dim/P_sf"/>
</dbReference>
<dbReference type="Gene3D" id="1.10.287.130">
    <property type="match status" value="1"/>
</dbReference>
<dbReference type="InterPro" id="IPR005467">
    <property type="entry name" value="His_kinase_dom"/>
</dbReference>
<sequence length="730" mass="79080">MKTTDVLTAGSGGHADHCVHFYEDDAPLIRRVADFAEEGLDAGGSAILIATEPHLAALRARLSGRSIRGDPEARESSLVMLDAQTTLSGLSVDGWPDERLFDSTVGAIVARAAQRSGPVHAFGEMVALLSAQGRHDAALRLEHLWNALGTRYHFSLMCAYPQRLFPTGEETGVFRHICDAHTRVLPDDIFTADSPAEAFRHTALWRQKAGALEAEILRRQRAERQRDGMLMNSPVASALLVGPDHCFRLANLAYAALAGHDDVIGCRYADVFPGDHEIVQALRRAFARGEAVVIDEHRRHGAAGAGRVFTVHINPLHPESGQPVDSLILTAVDVTEHVRTRERLERLHAERATLVADLEQAGRVKDEFLAMLGHELRNPLAPIVTALQLMRLRGETAVAREHLIVERQVDHLVRLVDDLMDVSRITRGDVVLKKEAVNVREAIAKAVEMASPLLELRGHALEVDIGSDMICDADPVRFAQIISNLLTNAARYTDAAGKISVRASCDGQHVQIRVRDNGMGIAPDSLTQIFLPFYRGNAADGRGAGGLGLGLALVKNLVELHGGSVRATSDGPGCGSEFTVELPRGNVEPLPADAKGGMATVTAAAGRRVLVVDDNEDAALALAEWLRIHGHIVETLHDPVAALQCAPSIDPDVVVLDIGLPGMDGYELCRRLRTLLVSRARTYVALTGYGQDGDRARSRAAGFDHHFVKPLQPPLLLDMILASPAGRERR</sequence>
<keyword evidence="7" id="KW-0067">ATP-binding</keyword>
<evidence type="ECO:0000259" key="6">
    <source>
        <dbReference type="PROSITE" id="PS50110"/>
    </source>
</evidence>
<dbReference type="CDD" id="cd17580">
    <property type="entry name" value="REC_2_DhkD-like"/>
    <property type="match status" value="1"/>
</dbReference>
<comment type="catalytic activity">
    <reaction evidence="1">
        <text>ATP + protein L-histidine = ADP + protein N-phospho-L-histidine.</text>
        <dbReference type="EC" id="2.7.13.3"/>
    </reaction>
</comment>
<evidence type="ECO:0000256" key="2">
    <source>
        <dbReference type="ARBA" id="ARBA00012438"/>
    </source>
</evidence>
<dbReference type="CDD" id="cd00075">
    <property type="entry name" value="HATPase"/>
    <property type="match status" value="1"/>
</dbReference>
<dbReference type="SMART" id="SM00448">
    <property type="entry name" value="REC"/>
    <property type="match status" value="1"/>
</dbReference>
<dbReference type="PANTHER" id="PTHR43547">
    <property type="entry name" value="TWO-COMPONENT HISTIDINE KINASE"/>
    <property type="match status" value="1"/>
</dbReference>
<reference evidence="7 8" key="1">
    <citation type="submission" date="2024-01" db="EMBL/GenBank/DDBJ databases">
        <title>The diversity of rhizobia nodulating Mimosa spp. in eleven states of Brazil covering several biomes is determined by host plant, location, and edaphic factors.</title>
        <authorList>
            <person name="Rouws L."/>
            <person name="Barauna A."/>
            <person name="Beukes C."/>
            <person name="De Faria S.M."/>
            <person name="Gross E."/>
            <person name="Dos Reis Junior F.B."/>
            <person name="Simon M."/>
            <person name="Maluk M."/>
            <person name="Odee D.W."/>
            <person name="Kenicer G."/>
            <person name="Young J.P.W."/>
            <person name="Reis V.M."/>
            <person name="Zilli J."/>
            <person name="James E.K."/>
        </authorList>
    </citation>
    <scope>NUCLEOTIDE SEQUENCE [LARGE SCALE GENOMIC DNA]</scope>
    <source>
        <strain evidence="7 8">JPY167</strain>
    </source>
</reference>
<name>A0ABU9RN33_9BURK</name>
<keyword evidence="3 4" id="KW-0597">Phosphoprotein</keyword>
<proteinExistence type="predicted"/>
<dbReference type="InterPro" id="IPR035965">
    <property type="entry name" value="PAS-like_dom_sf"/>
</dbReference>
<dbReference type="SUPFAM" id="SSF55874">
    <property type="entry name" value="ATPase domain of HSP90 chaperone/DNA topoisomerase II/histidine kinase"/>
    <property type="match status" value="1"/>
</dbReference>
<dbReference type="InterPro" id="IPR011006">
    <property type="entry name" value="CheY-like_superfamily"/>
</dbReference>
<dbReference type="PANTHER" id="PTHR43547:SF2">
    <property type="entry name" value="HYBRID SIGNAL TRANSDUCTION HISTIDINE KINASE C"/>
    <property type="match status" value="1"/>
</dbReference>
<dbReference type="Pfam" id="PF08448">
    <property type="entry name" value="PAS_4"/>
    <property type="match status" value="1"/>
</dbReference>
<dbReference type="PROSITE" id="PS50109">
    <property type="entry name" value="HIS_KIN"/>
    <property type="match status" value="1"/>
</dbReference>
<evidence type="ECO:0000259" key="5">
    <source>
        <dbReference type="PROSITE" id="PS50109"/>
    </source>
</evidence>